<evidence type="ECO:0000313" key="1">
    <source>
        <dbReference type="EMBL" id="KAH7657593.1"/>
    </source>
</evidence>
<sequence length="124" mass="13135">MAEKQHIYAKREITTPWTRTRQTFKFITAGATGVALLLLAGLTATVTVLSLVMATPVMVIFSPVLVPAGVVLFLGLGGLVLSCGLGVAALAALLWIYNYVAGKKPPESEQVEVGVPAFYLENTT</sequence>
<proteinExistence type="predicted"/>
<reference evidence="2" key="1">
    <citation type="journal article" date="2022" name="Nat. Commun.">
        <title>Chromosome evolution and the genetic basis of agronomically important traits in greater yam.</title>
        <authorList>
            <person name="Bredeson J.V."/>
            <person name="Lyons J.B."/>
            <person name="Oniyinde I.O."/>
            <person name="Okereke N.R."/>
            <person name="Kolade O."/>
            <person name="Nnabue I."/>
            <person name="Nwadili C.O."/>
            <person name="Hribova E."/>
            <person name="Parker M."/>
            <person name="Nwogha J."/>
            <person name="Shu S."/>
            <person name="Carlson J."/>
            <person name="Kariba R."/>
            <person name="Muthemba S."/>
            <person name="Knop K."/>
            <person name="Barton G.J."/>
            <person name="Sherwood A.V."/>
            <person name="Lopez-Montes A."/>
            <person name="Asiedu R."/>
            <person name="Jamnadass R."/>
            <person name="Muchugi A."/>
            <person name="Goodstein D."/>
            <person name="Egesi C.N."/>
            <person name="Featherston J."/>
            <person name="Asfaw A."/>
            <person name="Simpson G.G."/>
            <person name="Dolezel J."/>
            <person name="Hendre P.S."/>
            <person name="Van Deynze A."/>
            <person name="Kumar P.L."/>
            <person name="Obidiegwu J.E."/>
            <person name="Bhattacharjee R."/>
            <person name="Rokhsar D.S."/>
        </authorList>
    </citation>
    <scope>NUCLEOTIDE SEQUENCE [LARGE SCALE GENOMIC DNA]</scope>
    <source>
        <strain evidence="2">cv. TDa95/00328</strain>
    </source>
</reference>
<dbReference type="Proteomes" id="UP000827976">
    <property type="component" value="Chromosome 17"/>
</dbReference>
<dbReference type="EMBL" id="CM037027">
    <property type="protein sequence ID" value="KAH7657593.1"/>
    <property type="molecule type" value="Genomic_DNA"/>
</dbReference>
<accession>A0ACB7UBC6</accession>
<evidence type="ECO:0000313" key="2">
    <source>
        <dbReference type="Proteomes" id="UP000827976"/>
    </source>
</evidence>
<name>A0ACB7UBC6_DIOAL</name>
<protein>
    <submittedName>
        <fullName evidence="1">Oleosin protein</fullName>
    </submittedName>
</protein>
<comment type="caution">
    <text evidence="1">The sequence shown here is derived from an EMBL/GenBank/DDBJ whole genome shotgun (WGS) entry which is preliminary data.</text>
</comment>
<keyword evidence="2" id="KW-1185">Reference proteome</keyword>
<organism evidence="1 2">
    <name type="scientific">Dioscorea alata</name>
    <name type="common">Purple yam</name>
    <dbReference type="NCBI Taxonomy" id="55571"/>
    <lineage>
        <taxon>Eukaryota</taxon>
        <taxon>Viridiplantae</taxon>
        <taxon>Streptophyta</taxon>
        <taxon>Embryophyta</taxon>
        <taxon>Tracheophyta</taxon>
        <taxon>Spermatophyta</taxon>
        <taxon>Magnoliopsida</taxon>
        <taxon>Liliopsida</taxon>
        <taxon>Dioscoreales</taxon>
        <taxon>Dioscoreaceae</taxon>
        <taxon>Dioscorea</taxon>
    </lineage>
</organism>
<gene>
    <name evidence="1" type="ORF">IHE45_17G031500</name>
</gene>